<comment type="similarity">
    <text evidence="2 8">Belongs to the peptidase M16 family.</text>
</comment>
<dbReference type="SUPFAM" id="SSF63411">
    <property type="entry name" value="LuxS/MPP-like metallohydrolase"/>
    <property type="match status" value="4"/>
</dbReference>
<evidence type="ECO:0000256" key="10">
    <source>
        <dbReference type="SAM" id="SignalP"/>
    </source>
</evidence>
<dbReference type="GO" id="GO:0046872">
    <property type="term" value="F:metal ion binding"/>
    <property type="evidence" value="ECO:0007669"/>
    <property type="project" value="UniProtKB-KW"/>
</dbReference>
<feature type="chain" id="PRO_5014619929" evidence="10">
    <location>
        <begin position="25"/>
        <end position="978"/>
    </location>
</feature>
<dbReference type="InterPro" id="IPR001431">
    <property type="entry name" value="Pept_M16_Zn_BS"/>
</dbReference>
<feature type="domain" description="Peptidase M16 N-terminal" evidence="11">
    <location>
        <begin position="99"/>
        <end position="213"/>
    </location>
</feature>
<comment type="cofactor">
    <cofactor evidence="1">
        <name>Zn(2+)</name>
        <dbReference type="ChEBI" id="CHEBI:29105"/>
    </cofactor>
</comment>
<evidence type="ECO:0000259" key="12">
    <source>
        <dbReference type="Pfam" id="PF05193"/>
    </source>
</evidence>
<feature type="region of interest" description="Disordered" evidence="9">
    <location>
        <begin position="32"/>
        <end position="65"/>
    </location>
</feature>
<evidence type="ECO:0000256" key="8">
    <source>
        <dbReference type="RuleBase" id="RU004447"/>
    </source>
</evidence>
<keyword evidence="4" id="KW-0479">Metal-binding</keyword>
<organism evidence="13 14">
    <name type="scientific">Caulobacter zeae</name>
    <dbReference type="NCBI Taxonomy" id="2055137"/>
    <lineage>
        <taxon>Bacteria</taxon>
        <taxon>Pseudomonadati</taxon>
        <taxon>Pseudomonadota</taxon>
        <taxon>Alphaproteobacteria</taxon>
        <taxon>Caulobacterales</taxon>
        <taxon>Caulobacteraceae</taxon>
        <taxon>Caulobacter</taxon>
    </lineage>
</organism>
<dbReference type="EMBL" id="PJRS01000010">
    <property type="protein sequence ID" value="PLR28081.1"/>
    <property type="molecule type" value="Genomic_DNA"/>
</dbReference>
<evidence type="ECO:0000259" key="11">
    <source>
        <dbReference type="Pfam" id="PF00675"/>
    </source>
</evidence>
<evidence type="ECO:0000313" key="13">
    <source>
        <dbReference type="EMBL" id="PLR28081.1"/>
    </source>
</evidence>
<feature type="domain" description="Peptidase M16 C-terminal" evidence="12">
    <location>
        <begin position="255"/>
        <end position="433"/>
    </location>
</feature>
<reference evidence="13 14" key="1">
    <citation type="submission" date="2017-12" db="EMBL/GenBank/DDBJ databases">
        <title>The genome sequence of Caulobacter sp. 410.</title>
        <authorList>
            <person name="Gao J."/>
            <person name="Mao X."/>
            <person name="Sun J."/>
        </authorList>
    </citation>
    <scope>NUCLEOTIDE SEQUENCE [LARGE SCALE GENOMIC DNA]</scope>
    <source>
        <strain evidence="13 14">410</strain>
    </source>
</reference>
<feature type="domain" description="Peptidase M16 C-terminal" evidence="12">
    <location>
        <begin position="741"/>
        <end position="906"/>
    </location>
</feature>
<dbReference type="Proteomes" id="UP000234479">
    <property type="component" value="Unassembled WGS sequence"/>
</dbReference>
<keyword evidence="3" id="KW-0645">Protease</keyword>
<keyword evidence="6" id="KW-0862">Zinc</keyword>
<proteinExistence type="inferred from homology"/>
<feature type="signal peptide" evidence="10">
    <location>
        <begin position="1"/>
        <end position="24"/>
    </location>
</feature>
<keyword evidence="10" id="KW-0732">Signal</keyword>
<dbReference type="PROSITE" id="PS00143">
    <property type="entry name" value="INSULINASE"/>
    <property type="match status" value="1"/>
</dbReference>
<protein>
    <submittedName>
        <fullName evidence="13">Peptidase M16</fullName>
    </submittedName>
</protein>
<evidence type="ECO:0000256" key="4">
    <source>
        <dbReference type="ARBA" id="ARBA00022723"/>
    </source>
</evidence>
<gene>
    <name evidence="13" type="ORF">SGCZBJ_03460</name>
</gene>
<dbReference type="RefSeq" id="WP_101716635.1">
    <property type="nucleotide sequence ID" value="NZ_PJRS01000010.1"/>
</dbReference>
<dbReference type="PANTHER" id="PTHR43690">
    <property type="entry name" value="NARDILYSIN"/>
    <property type="match status" value="1"/>
</dbReference>
<evidence type="ECO:0000256" key="6">
    <source>
        <dbReference type="ARBA" id="ARBA00022833"/>
    </source>
</evidence>
<dbReference type="PANTHER" id="PTHR43690:SF17">
    <property type="entry name" value="PROTEIN YHJJ"/>
    <property type="match status" value="1"/>
</dbReference>
<comment type="caution">
    <text evidence="13">The sequence shown here is derived from an EMBL/GenBank/DDBJ whole genome shotgun (WGS) entry which is preliminary data.</text>
</comment>
<evidence type="ECO:0000256" key="9">
    <source>
        <dbReference type="SAM" id="MobiDB-lite"/>
    </source>
</evidence>
<dbReference type="Pfam" id="PF05193">
    <property type="entry name" value="Peptidase_M16_C"/>
    <property type="match status" value="2"/>
</dbReference>
<dbReference type="Gene3D" id="3.30.830.10">
    <property type="entry name" value="Metalloenzyme, LuxS/M16 peptidase-like"/>
    <property type="match status" value="4"/>
</dbReference>
<evidence type="ECO:0000256" key="2">
    <source>
        <dbReference type="ARBA" id="ARBA00007261"/>
    </source>
</evidence>
<keyword evidence="7" id="KW-0482">Metalloprotease</keyword>
<evidence type="ECO:0000256" key="7">
    <source>
        <dbReference type="ARBA" id="ARBA00023049"/>
    </source>
</evidence>
<dbReference type="GO" id="GO:0006508">
    <property type="term" value="P:proteolysis"/>
    <property type="evidence" value="ECO:0007669"/>
    <property type="project" value="UniProtKB-KW"/>
</dbReference>
<dbReference type="OrthoDB" id="9811314at2"/>
<evidence type="ECO:0000256" key="5">
    <source>
        <dbReference type="ARBA" id="ARBA00022801"/>
    </source>
</evidence>
<keyword evidence="14" id="KW-1185">Reference proteome</keyword>
<feature type="compositionally biased region" description="Low complexity" evidence="9">
    <location>
        <begin position="36"/>
        <end position="52"/>
    </location>
</feature>
<name>A0A2N5DPV1_9CAUL</name>
<evidence type="ECO:0000256" key="3">
    <source>
        <dbReference type="ARBA" id="ARBA00022670"/>
    </source>
</evidence>
<evidence type="ECO:0000256" key="1">
    <source>
        <dbReference type="ARBA" id="ARBA00001947"/>
    </source>
</evidence>
<dbReference type="PROSITE" id="PS51257">
    <property type="entry name" value="PROKAR_LIPOPROTEIN"/>
    <property type="match status" value="1"/>
</dbReference>
<dbReference type="InterPro" id="IPR011249">
    <property type="entry name" value="Metalloenz_LuxS/M16"/>
</dbReference>
<keyword evidence="5" id="KW-0378">Hydrolase</keyword>
<dbReference type="GO" id="GO:0004222">
    <property type="term" value="F:metalloendopeptidase activity"/>
    <property type="evidence" value="ECO:0007669"/>
    <property type="project" value="InterPro"/>
</dbReference>
<evidence type="ECO:0000313" key="14">
    <source>
        <dbReference type="Proteomes" id="UP000234479"/>
    </source>
</evidence>
<dbReference type="InterPro" id="IPR007863">
    <property type="entry name" value="Peptidase_M16_C"/>
</dbReference>
<accession>A0A2N5DPV1</accession>
<sequence>MISVSRLALVVSAGLALTACSTLSSVLPGSDKKADAAPSSVAPVPAKAPAAPIKTAGPQFSDLKPGQWPHEVSDVAVDPAIRFGVLENGMRYAIRKNATPPGQGALRLWFDAGSLMEADDQQGLAHFLEHMAFNGSKNVPEGEMVKILERRGLAFGADTNASTSFDETTYTLDLPKTDDGTVDDAMMLLREAAGELTIDPAAVDRERGVVLSEERTRDSPGYRVFKQGFAFNLEGQRPPSRLPIGTTEVISTAPAQRIRDFYQAWYRPENAVFVAVGDFDVDAMEAKIKAKFGDWRGQGEPGKRPDLGPIAQRGLTAKVIVEPGSGESVQLGWVQSPDLRVESKASDREYMLESLGMAVLNRRLRALTRSAEPPFISAGALRNDQYHAAQINGLFAQVKPGGWKAALQVLDQEQRRLMQFGVRQDELDREIAAMRASYVAAAAGEATQRTPALAGQIVGALGDREVPTSPSQNLAAFEAITKDLKADTVSAAVKSLFAGQGPLIVLPTPTAIDGGEAAVTAAYQEAGKTPVAPPAAPVATNWPYAVFGPTGKAVEQKDVTDLDAVFVRFENGVRLTVKPTKFRDDQILVKARIGNGLLDLSKTGQSPLWSASSMIEGGLKQITAQDMEQVLTGKVWNAGLGVEDDAFVLSGRTRPEDLSTELQVLAAYASDAGWRPEAFNRVKTYYGTIHDQLERTSSGVVGRDLSSLMHPGDERFAFPDRKEIADGSIDQLKAAVGGPLSTGQIEIVVVGDTTVEKAIAAVGETFGALPVRTGVAAPADAARIAFPAPSKVPVVRHHKGRADQGLLFMAWKTDDLFSDLQRSRNTQVLASVMQLRLTDELREKQGATYSPSVSATHNATFPGWGYIGLSVEVPPGKIDQVVASVRQIAADLRDKPVTADELERAKLPRIDQLEKARETNEYWLGALSGAQTDPRLLDATRSVIAGLQRVTAADVQKAARTFLADDKSWTFEVKPEGK</sequence>
<dbReference type="Pfam" id="PF00675">
    <property type="entry name" value="Peptidase_M16"/>
    <property type="match status" value="1"/>
</dbReference>
<dbReference type="AlphaFoldDB" id="A0A2N5DPV1"/>
<dbReference type="InterPro" id="IPR050626">
    <property type="entry name" value="Peptidase_M16"/>
</dbReference>
<dbReference type="InterPro" id="IPR011765">
    <property type="entry name" value="Pept_M16_N"/>
</dbReference>